<organism evidence="1 2">
    <name type="scientific">Paraburkholderia tuberum</name>
    <dbReference type="NCBI Taxonomy" id="157910"/>
    <lineage>
        <taxon>Bacteria</taxon>
        <taxon>Pseudomonadati</taxon>
        <taxon>Pseudomonadota</taxon>
        <taxon>Betaproteobacteria</taxon>
        <taxon>Burkholderiales</taxon>
        <taxon>Burkholderiaceae</taxon>
        <taxon>Paraburkholderia</taxon>
    </lineage>
</organism>
<dbReference type="STRING" id="157910.SAMN05445850_5188"/>
<dbReference type="Proteomes" id="UP000199365">
    <property type="component" value="Unassembled WGS sequence"/>
</dbReference>
<evidence type="ECO:0000313" key="1">
    <source>
        <dbReference type="EMBL" id="SDR51060.1"/>
    </source>
</evidence>
<dbReference type="EMBL" id="FNKX01000002">
    <property type="protein sequence ID" value="SDR51060.1"/>
    <property type="molecule type" value="Genomic_DNA"/>
</dbReference>
<protein>
    <recommendedName>
        <fullName evidence="3">BPSL0067 family protein</fullName>
    </recommendedName>
</protein>
<evidence type="ECO:0008006" key="3">
    <source>
        <dbReference type="Google" id="ProtNLM"/>
    </source>
</evidence>
<keyword evidence="2" id="KW-1185">Reference proteome</keyword>
<sequence length="128" mass="14110">MRYVADTEKADDLINQGHLVGNGQCVTLVHAVVKIPPSSLWKKGDRVQGNVLIHKGTVIATFDNNGRYGNHTNGTSHAAIYLGQTLAGITVIDQWNGHTKQPPHRRTIHFRRGKGSPVNDGSRYYVVE</sequence>
<dbReference type="RefSeq" id="WP_090808025.1">
    <property type="nucleotide sequence ID" value="NZ_FNKX01000002.1"/>
</dbReference>
<name>A0A1H1JMB5_9BURK</name>
<accession>A0A1H1JMB5</accession>
<dbReference type="AlphaFoldDB" id="A0A1H1JMB5"/>
<gene>
    <name evidence="1" type="ORF">SAMN05445850_5188</name>
</gene>
<proteinExistence type="predicted"/>
<dbReference type="NCBIfam" id="NF033857">
    <property type="entry name" value="BPSL0067_fam"/>
    <property type="match status" value="1"/>
</dbReference>
<dbReference type="InterPro" id="IPR047746">
    <property type="entry name" value="Dae2/Tae2-like"/>
</dbReference>
<evidence type="ECO:0000313" key="2">
    <source>
        <dbReference type="Proteomes" id="UP000199365"/>
    </source>
</evidence>
<reference evidence="2" key="1">
    <citation type="submission" date="2016-10" db="EMBL/GenBank/DDBJ databases">
        <authorList>
            <person name="Varghese N."/>
            <person name="Submissions S."/>
        </authorList>
    </citation>
    <scope>NUCLEOTIDE SEQUENCE [LARGE SCALE GENOMIC DNA]</scope>
    <source>
        <strain evidence="2">DUS833</strain>
    </source>
</reference>